<dbReference type="AlphaFoldDB" id="A0A2N7L501"/>
<evidence type="ECO:0000313" key="1">
    <source>
        <dbReference type="EMBL" id="PMN88568.1"/>
    </source>
</evidence>
<dbReference type="Proteomes" id="UP000235387">
    <property type="component" value="Unassembled WGS sequence"/>
</dbReference>
<comment type="caution">
    <text evidence="1">The sequence shown here is derived from an EMBL/GenBank/DDBJ whole genome shotgun (WGS) entry which is preliminary data.</text>
</comment>
<organism evidence="1 2">
    <name type="scientific">Enterovibrio norvegicus</name>
    <dbReference type="NCBI Taxonomy" id="188144"/>
    <lineage>
        <taxon>Bacteria</taxon>
        <taxon>Pseudomonadati</taxon>
        <taxon>Pseudomonadota</taxon>
        <taxon>Gammaproteobacteria</taxon>
        <taxon>Vibrionales</taxon>
        <taxon>Vibrionaceae</taxon>
        <taxon>Enterovibrio</taxon>
    </lineage>
</organism>
<gene>
    <name evidence="1" type="ORF">BCT23_23970</name>
</gene>
<dbReference type="RefSeq" id="WP_102319324.1">
    <property type="nucleotide sequence ID" value="NZ_JBFRLP010000059.1"/>
</dbReference>
<protein>
    <submittedName>
        <fullName evidence="1">Uncharacterized protein</fullName>
    </submittedName>
</protein>
<sequence>MTEQFCPICKGSVKPQPRYLAYVCEACLADGVEVDGNIIPKSKIDVYSNLSVNCKVNGIECVAQEARFGGTVVQVI</sequence>
<proteinExistence type="predicted"/>
<name>A0A2N7L501_9GAMM</name>
<evidence type="ECO:0000313" key="2">
    <source>
        <dbReference type="Proteomes" id="UP000235387"/>
    </source>
</evidence>
<dbReference type="EMBL" id="MDAL01000055">
    <property type="protein sequence ID" value="PMN88568.1"/>
    <property type="molecule type" value="Genomic_DNA"/>
</dbReference>
<reference evidence="2" key="1">
    <citation type="submission" date="2016-07" db="EMBL/GenBank/DDBJ databases">
        <title>Nontailed viruses are major unrecognized killers of bacteria in the ocean.</title>
        <authorList>
            <person name="Kauffman K."/>
            <person name="Hussain F."/>
            <person name="Yang J."/>
            <person name="Arevalo P."/>
            <person name="Brown J."/>
            <person name="Cutler M."/>
            <person name="Kelly L."/>
            <person name="Polz M.F."/>
        </authorList>
    </citation>
    <scope>NUCLEOTIDE SEQUENCE [LARGE SCALE GENOMIC DNA]</scope>
    <source>
        <strain evidence="2">10N.261.45.A10</strain>
    </source>
</reference>
<accession>A0A2N7L501</accession>